<dbReference type="PANTHER" id="PTHR47680:SF2">
    <property type="entry name" value="SHEWANELLA-LIKE PROTEIN PHOSPHATASE 2"/>
    <property type="match status" value="1"/>
</dbReference>
<accession>M8AUF3</accession>
<dbReference type="InterPro" id="IPR029052">
    <property type="entry name" value="Metallo-depent_PP-like"/>
</dbReference>
<reference evidence="1" key="1">
    <citation type="journal article" date="2013" name="Nature">
        <title>Draft genome of the wheat A-genome progenitor Triticum urartu.</title>
        <authorList>
            <person name="Ling H.Q."/>
            <person name="Zhao S."/>
            <person name="Liu D."/>
            <person name="Wang J."/>
            <person name="Sun H."/>
            <person name="Zhang C."/>
            <person name="Fan H."/>
            <person name="Li D."/>
            <person name="Dong L."/>
            <person name="Tao Y."/>
            <person name="Gao C."/>
            <person name="Wu H."/>
            <person name="Li Y."/>
            <person name="Cui Y."/>
            <person name="Guo X."/>
            <person name="Zheng S."/>
            <person name="Wang B."/>
            <person name="Yu K."/>
            <person name="Liang Q."/>
            <person name="Yang W."/>
            <person name="Lou X."/>
            <person name="Chen J."/>
            <person name="Feng M."/>
            <person name="Jian J."/>
            <person name="Zhang X."/>
            <person name="Luo G."/>
            <person name="Jiang Y."/>
            <person name="Liu J."/>
            <person name="Wang Z."/>
            <person name="Sha Y."/>
            <person name="Zhang B."/>
            <person name="Wu H."/>
            <person name="Tang D."/>
            <person name="Shen Q."/>
            <person name="Xue P."/>
            <person name="Zou S."/>
            <person name="Wang X."/>
            <person name="Liu X."/>
            <person name="Wang F."/>
            <person name="Yang Y."/>
            <person name="An X."/>
            <person name="Dong Z."/>
            <person name="Zhang K."/>
            <person name="Zhang X."/>
            <person name="Luo M.C."/>
            <person name="Dvorak J."/>
            <person name="Tong Y."/>
            <person name="Wang J."/>
            <person name="Yang H."/>
            <person name="Li Z."/>
            <person name="Wang D."/>
            <person name="Zhang A."/>
            <person name="Wang J."/>
        </authorList>
    </citation>
    <scope>NUCLEOTIDE SEQUENCE</scope>
</reference>
<dbReference type="SUPFAM" id="SSF56300">
    <property type="entry name" value="Metallo-dependent phosphatases"/>
    <property type="match status" value="1"/>
</dbReference>
<sequence>MGPRGRGACPGGPSGDVHSVGADVLVDNEGVCDDFVNLKMICQLSLSYVLIERADIRARGAAELRLLYFLRRLSISAAAQGGALLPILGNHEVMNVSGDFRFVTPQGLQEFSGWAGWSRAGLAIKRRCGGLEQPKNPFLGVPKAFPGIKREFWDGIRSRLAALRPDGPIARRFLADLPTVLVVGDSVFVHGGLLEANVEYGLERINAEVSDWIRGEHGNNARAPEYVCGRDAVVWLRRFSEGFNCDCQRLQGVLGMIPGAKRMVMGHTIQSEGINAVCGAQAVRVDVGLSRGCGNGLPEVLEINGGGSDVRVITTDPTEAWQYRKQKPEKSATALEKKGEVEAIVGPRYRASYAEMTENTHEGKAKEMVSQIKSTYVIRQLNKSNAKLRAEHDLLRAKIVGSAEQQEQTTALLKRTGVIVEKLMDENNKLRIERRRLVEESVDARKQHLEDKKELVAARAETSSRGLPQCIKKRRLLAADPSSCCTASLIWSANSDWVLMDKSSTTGIYDMANIDKTMKTYSVLSSKGL</sequence>
<name>M8AUF3_TRIUA</name>
<evidence type="ECO:0008006" key="2">
    <source>
        <dbReference type="Google" id="ProtNLM"/>
    </source>
</evidence>
<organism evidence="1">
    <name type="scientific">Triticum urartu</name>
    <name type="common">Red wild einkorn</name>
    <name type="synonym">Crithodium urartu</name>
    <dbReference type="NCBI Taxonomy" id="4572"/>
    <lineage>
        <taxon>Eukaryota</taxon>
        <taxon>Viridiplantae</taxon>
        <taxon>Streptophyta</taxon>
        <taxon>Embryophyta</taxon>
        <taxon>Tracheophyta</taxon>
        <taxon>Spermatophyta</taxon>
        <taxon>Magnoliopsida</taxon>
        <taxon>Liliopsida</taxon>
        <taxon>Poales</taxon>
        <taxon>Poaceae</taxon>
        <taxon>BOP clade</taxon>
        <taxon>Pooideae</taxon>
        <taxon>Triticodae</taxon>
        <taxon>Triticeae</taxon>
        <taxon>Triticinae</taxon>
        <taxon>Triticum</taxon>
    </lineage>
</organism>
<evidence type="ECO:0000313" key="1">
    <source>
        <dbReference type="EMBL" id="EMS68870.1"/>
    </source>
</evidence>
<proteinExistence type="predicted"/>
<dbReference type="eggNOG" id="KOG0374">
    <property type="taxonomic scope" value="Eukaryota"/>
</dbReference>
<protein>
    <recommendedName>
        <fullName evidence="2">Calcineurin-like phosphoesterase domain-containing protein</fullName>
    </recommendedName>
</protein>
<dbReference type="AlphaFoldDB" id="M8AUF3"/>
<dbReference type="PANTHER" id="PTHR47680">
    <property type="entry name" value="SHEWANELLA-LIKE PROTEIN PHOSPHATASE 2"/>
    <property type="match status" value="1"/>
</dbReference>
<gene>
    <name evidence="1" type="ORF">TRIUR3_27212</name>
</gene>
<dbReference type="STRING" id="4572.M8AUF3"/>
<dbReference type="EMBL" id="KD000635">
    <property type="protein sequence ID" value="EMS68870.1"/>
    <property type="molecule type" value="Genomic_DNA"/>
</dbReference>
<dbReference type="Gene3D" id="3.60.21.10">
    <property type="match status" value="1"/>
</dbReference>